<dbReference type="OrthoDB" id="5296at2759"/>
<dbReference type="PANTHER" id="PTHR45458">
    <property type="entry name" value="SHORT-CHAIN DEHYDROGENASE/REDUCTASE SDR"/>
    <property type="match status" value="1"/>
</dbReference>
<dbReference type="Proteomes" id="UP000737391">
    <property type="component" value="Unassembled WGS sequence"/>
</dbReference>
<gene>
    <name evidence="1" type="ORF">FAGAP_12686</name>
</gene>
<accession>A0A9P5E7L3</accession>
<organism evidence="1 2">
    <name type="scientific">Fusarium agapanthi</name>
    <dbReference type="NCBI Taxonomy" id="1803897"/>
    <lineage>
        <taxon>Eukaryota</taxon>
        <taxon>Fungi</taxon>
        <taxon>Dikarya</taxon>
        <taxon>Ascomycota</taxon>
        <taxon>Pezizomycotina</taxon>
        <taxon>Sordariomycetes</taxon>
        <taxon>Hypocreomycetidae</taxon>
        <taxon>Hypocreales</taxon>
        <taxon>Nectriaceae</taxon>
        <taxon>Fusarium</taxon>
        <taxon>Fusarium fujikuroi species complex</taxon>
    </lineage>
</organism>
<sequence>MATKNVLIIGANRGIGLNLAKAFVSLSWEVTASIRPQTRDDPSVAELKDTGATVVEIDYLDDGTIEKAAEAYGDKPLDILINVGCKLHPQLATFRLIRTSQVSPHILCRGMNSLLSSWLRDFESWLWQGPFLTMKHFLPKLEKASQPKIVNISSIFGSISGKYFIVLSS</sequence>
<dbReference type="SUPFAM" id="SSF51735">
    <property type="entry name" value="NAD(P)-binding Rossmann-fold domains"/>
    <property type="match status" value="1"/>
</dbReference>
<dbReference type="GO" id="GO:0016616">
    <property type="term" value="F:oxidoreductase activity, acting on the CH-OH group of donors, NAD or NADP as acceptor"/>
    <property type="evidence" value="ECO:0007669"/>
    <property type="project" value="TreeGrafter"/>
</dbReference>
<dbReference type="EMBL" id="LUFC02001402">
    <property type="protein sequence ID" value="KAF4475730.1"/>
    <property type="molecule type" value="Genomic_DNA"/>
</dbReference>
<dbReference type="PANTHER" id="PTHR45458:SF1">
    <property type="entry name" value="SHORT CHAIN DEHYDROGENASE"/>
    <property type="match status" value="1"/>
</dbReference>
<proteinExistence type="predicted"/>
<reference evidence="1" key="1">
    <citation type="submission" date="2020-01" db="EMBL/GenBank/DDBJ databases">
        <title>Identification and distribution of gene clusters putatively required for synthesis of sphingolipid metabolism inhibitors in phylogenetically diverse species of the filamentous fungus Fusarium.</title>
        <authorList>
            <person name="Kim H.-S."/>
            <person name="Busman M."/>
            <person name="Brown D.W."/>
            <person name="Divon H."/>
            <person name="Uhlig S."/>
            <person name="Proctor R.H."/>
        </authorList>
    </citation>
    <scope>NUCLEOTIDE SEQUENCE</scope>
    <source>
        <strain evidence="1">NRRL 31653</strain>
    </source>
</reference>
<evidence type="ECO:0000313" key="1">
    <source>
        <dbReference type="EMBL" id="KAF4475730.1"/>
    </source>
</evidence>
<dbReference type="InterPro" id="IPR052184">
    <property type="entry name" value="SDR_enzymes"/>
</dbReference>
<comment type="caution">
    <text evidence="1">The sequence shown here is derived from an EMBL/GenBank/DDBJ whole genome shotgun (WGS) entry which is preliminary data.</text>
</comment>
<protein>
    <submittedName>
        <fullName evidence="1">Uncharacterized protein</fullName>
    </submittedName>
</protein>
<dbReference type="Pfam" id="PF00106">
    <property type="entry name" value="adh_short"/>
    <property type="match status" value="1"/>
</dbReference>
<dbReference type="AlphaFoldDB" id="A0A9P5E7L3"/>
<keyword evidence="2" id="KW-1185">Reference proteome</keyword>
<evidence type="ECO:0000313" key="2">
    <source>
        <dbReference type="Proteomes" id="UP000737391"/>
    </source>
</evidence>
<dbReference type="InterPro" id="IPR036291">
    <property type="entry name" value="NAD(P)-bd_dom_sf"/>
</dbReference>
<dbReference type="PRINTS" id="PR00081">
    <property type="entry name" value="GDHRDH"/>
</dbReference>
<dbReference type="InterPro" id="IPR002347">
    <property type="entry name" value="SDR_fam"/>
</dbReference>
<dbReference type="Gene3D" id="3.40.50.720">
    <property type="entry name" value="NAD(P)-binding Rossmann-like Domain"/>
    <property type="match status" value="1"/>
</dbReference>
<name>A0A9P5E7L3_9HYPO</name>